<dbReference type="AlphaFoldDB" id="B8R4I7"/>
<dbReference type="PANTHER" id="PTHR11699">
    <property type="entry name" value="ALDEHYDE DEHYDROGENASE-RELATED"/>
    <property type="match status" value="1"/>
</dbReference>
<sequence length="490" mass="52150">MTTPQTFDCLIDGRWLPSRSGATMDSINPYTGEVVSVVADCNAEDVDAAVLAARAAFRHGWGQTTPHERARLLRRLQALVMREAERLALAETRDNGKLLKEMRTQSNYIAEWFGYFASVAETHEGAYIPADRKNFVVYTAEEPVGVVAAITPWNSPLLLLGWKVAPALAAGCTIVVKPSEYTPTSTLILGELICEAGFPPGVFNVVTGGPAAGAALTEHPEVDKIAFTGATDTGAKIAARAARNHTRVTLELGGKSPNIVFSDCDLDAAVNGVIAGIFAATGQSCMAGSRLLVQDELHDEFVARLVDRVSTITLGDPMDPATNMGPAANSAQADKIRGFIDRAVADGATLACGGSATLDAGSLFVAPTILTEVDPGSEICRDEVFGPVLSVLRFRDEQAAIEMANDTDFGLAAAVWTSNVFRAHRVSRALRAGTVWVNAYRVVSFNTPFGGFGHSGVGRENGRAALQEYTETKSVWIETSGETRDPFNIG</sequence>
<comment type="similarity">
    <text evidence="1 4">Belongs to the aldehyde dehydrogenase family.</text>
</comment>
<name>B8R4I7_9MYCO</name>
<feature type="active site" evidence="3">
    <location>
        <position position="251"/>
    </location>
</feature>
<dbReference type="PROSITE" id="PS00687">
    <property type="entry name" value="ALDEHYDE_DEHYDR_GLU"/>
    <property type="match status" value="1"/>
</dbReference>
<feature type="domain" description="Aldehyde dehydrogenase" evidence="5">
    <location>
        <begin position="15"/>
        <end position="475"/>
    </location>
</feature>
<evidence type="ECO:0000256" key="2">
    <source>
        <dbReference type="ARBA" id="ARBA00023002"/>
    </source>
</evidence>
<evidence type="ECO:0000256" key="1">
    <source>
        <dbReference type="ARBA" id="ARBA00009986"/>
    </source>
</evidence>
<evidence type="ECO:0000313" key="6">
    <source>
        <dbReference type="EMBL" id="ACL11817.1"/>
    </source>
</evidence>
<reference evidence="6" key="1">
    <citation type="journal article" date="2009" name="Biochem. J.">
        <title>Characterization of the phenylurea hydrolases A and B: founding members of a novel amidohydrolase subgroup.</title>
        <authorList>
            <person name="Khurana J.L."/>
            <person name="Jackson C.J."/>
            <person name="Scott C."/>
            <person name="Pandey G."/>
            <person name="Horne I."/>
            <person name="Russell R.J."/>
            <person name="Herlt A."/>
            <person name="Easton C.J."/>
            <person name="Oakeshott J.G."/>
        </authorList>
    </citation>
    <scope>NUCLEOTIDE SEQUENCE</scope>
    <source>
        <strain evidence="6">JK1</strain>
    </source>
</reference>
<protein>
    <recommendedName>
        <fullName evidence="5">Aldehyde dehydrogenase domain-containing protein</fullName>
    </recommendedName>
</protein>
<dbReference type="Gene3D" id="3.40.605.10">
    <property type="entry name" value="Aldehyde Dehydrogenase, Chain A, domain 1"/>
    <property type="match status" value="1"/>
</dbReference>
<dbReference type="InterPro" id="IPR016161">
    <property type="entry name" value="Ald_DH/histidinol_DH"/>
</dbReference>
<organism evidence="6">
    <name type="scientific">Mycolicibacterium brisbanense</name>
    <dbReference type="NCBI Taxonomy" id="146020"/>
    <lineage>
        <taxon>Bacteria</taxon>
        <taxon>Bacillati</taxon>
        <taxon>Actinomycetota</taxon>
        <taxon>Actinomycetes</taxon>
        <taxon>Mycobacteriales</taxon>
        <taxon>Mycobacteriaceae</taxon>
        <taxon>Mycolicibacterium</taxon>
    </lineage>
</organism>
<dbReference type="SUPFAM" id="SSF53720">
    <property type="entry name" value="ALDH-like"/>
    <property type="match status" value="1"/>
</dbReference>
<dbReference type="PROSITE" id="PS00070">
    <property type="entry name" value="ALDEHYDE_DEHYDR_CYS"/>
    <property type="match status" value="1"/>
</dbReference>
<dbReference type="EMBL" id="EU851876">
    <property type="protein sequence ID" value="ACL11817.1"/>
    <property type="molecule type" value="Genomic_DNA"/>
</dbReference>
<evidence type="ECO:0000259" key="5">
    <source>
        <dbReference type="Pfam" id="PF00171"/>
    </source>
</evidence>
<dbReference type="FunFam" id="3.40.309.10:FF:000012">
    <property type="entry name" value="Betaine aldehyde dehydrogenase"/>
    <property type="match status" value="1"/>
</dbReference>
<dbReference type="CDD" id="cd07114">
    <property type="entry name" value="ALDH_DhaS"/>
    <property type="match status" value="1"/>
</dbReference>
<dbReference type="GO" id="GO:0016620">
    <property type="term" value="F:oxidoreductase activity, acting on the aldehyde or oxo group of donors, NAD or NADP as acceptor"/>
    <property type="evidence" value="ECO:0007669"/>
    <property type="project" value="InterPro"/>
</dbReference>
<dbReference type="InterPro" id="IPR016162">
    <property type="entry name" value="Ald_DH_N"/>
</dbReference>
<dbReference type="FunFam" id="3.40.605.10:FF:000007">
    <property type="entry name" value="NAD/NADP-dependent betaine aldehyde dehydrogenase"/>
    <property type="match status" value="1"/>
</dbReference>
<dbReference type="InterPro" id="IPR016160">
    <property type="entry name" value="Ald_DH_CS_CYS"/>
</dbReference>
<evidence type="ECO:0000256" key="4">
    <source>
        <dbReference type="RuleBase" id="RU003345"/>
    </source>
</evidence>
<dbReference type="InterPro" id="IPR016163">
    <property type="entry name" value="Ald_DH_C"/>
</dbReference>
<dbReference type="Pfam" id="PF00171">
    <property type="entry name" value="Aldedh"/>
    <property type="match status" value="1"/>
</dbReference>
<dbReference type="Gene3D" id="3.40.309.10">
    <property type="entry name" value="Aldehyde Dehydrogenase, Chain A, domain 2"/>
    <property type="match status" value="1"/>
</dbReference>
<keyword evidence="2 4" id="KW-0560">Oxidoreductase</keyword>
<dbReference type="InterPro" id="IPR015590">
    <property type="entry name" value="Aldehyde_DH_dom"/>
</dbReference>
<proteinExistence type="inferred from homology"/>
<accession>B8R4I7</accession>
<evidence type="ECO:0000256" key="3">
    <source>
        <dbReference type="PROSITE-ProRule" id="PRU10007"/>
    </source>
</evidence>
<dbReference type="InterPro" id="IPR029510">
    <property type="entry name" value="Ald_DH_CS_GLU"/>
</dbReference>